<dbReference type="Pfam" id="PF13354">
    <property type="entry name" value="Beta-lactamase2"/>
    <property type="match status" value="1"/>
</dbReference>
<dbReference type="InterPro" id="IPR045155">
    <property type="entry name" value="Beta-lactam_cat"/>
</dbReference>
<dbReference type="GO" id="GO:0030655">
    <property type="term" value="P:beta-lactam antibiotic catabolic process"/>
    <property type="evidence" value="ECO:0007669"/>
    <property type="project" value="InterPro"/>
</dbReference>
<dbReference type="InterPro" id="IPR012338">
    <property type="entry name" value="Beta-lactam/transpept-like"/>
</dbReference>
<dbReference type="EC" id="3.5.2.6" evidence="3 6"/>
<keyword evidence="5 6" id="KW-0046">Antibiotic resistance</keyword>
<dbReference type="HOGENOM" id="CLU_031960_6_0_5"/>
<evidence type="ECO:0000256" key="5">
    <source>
        <dbReference type="ARBA" id="ARBA00023251"/>
    </source>
</evidence>
<dbReference type="InterPro" id="IPR000871">
    <property type="entry name" value="Beta-lactam_class-A"/>
</dbReference>
<comment type="similarity">
    <text evidence="2 6">Belongs to the class-A beta-lactamase family.</text>
</comment>
<dbReference type="GO" id="GO:0008800">
    <property type="term" value="F:beta-lactamase activity"/>
    <property type="evidence" value="ECO:0007669"/>
    <property type="project" value="UniProtKB-UniRule"/>
</dbReference>
<gene>
    <name evidence="8" type="ordered locus">Meso_2215</name>
</gene>
<dbReference type="MEROPS" id="S11.A01"/>
<dbReference type="eggNOG" id="COG2367">
    <property type="taxonomic scope" value="Bacteria"/>
</dbReference>
<reference evidence="8" key="1">
    <citation type="submission" date="2006-06" db="EMBL/GenBank/DDBJ databases">
        <title>Complete sequence of chromosome of Chelativorans sp. BNC1.</title>
        <authorList>
            <consortium name="US DOE Joint Genome Institute"/>
            <person name="Copeland A."/>
            <person name="Lucas S."/>
            <person name="Lapidus A."/>
            <person name="Barry K."/>
            <person name="Detter J.C."/>
            <person name="Glavina del Rio T."/>
            <person name="Hammon N."/>
            <person name="Israni S."/>
            <person name="Dalin E."/>
            <person name="Tice H."/>
            <person name="Pitluck S."/>
            <person name="Chertkov O."/>
            <person name="Brettin T."/>
            <person name="Bruce D."/>
            <person name="Han C."/>
            <person name="Tapia R."/>
            <person name="Gilna P."/>
            <person name="Schmutz J."/>
            <person name="Larimer F."/>
            <person name="Land M."/>
            <person name="Hauser L."/>
            <person name="Kyrpides N."/>
            <person name="Mikhailova N."/>
            <person name="Richardson P."/>
        </authorList>
    </citation>
    <scope>NUCLEOTIDE SEQUENCE</scope>
    <source>
        <strain evidence="8">BNC1</strain>
    </source>
</reference>
<evidence type="ECO:0000313" key="8">
    <source>
        <dbReference type="EMBL" id="ABG63607.1"/>
    </source>
</evidence>
<evidence type="ECO:0000256" key="4">
    <source>
        <dbReference type="ARBA" id="ARBA00022801"/>
    </source>
</evidence>
<evidence type="ECO:0000259" key="7">
    <source>
        <dbReference type="Pfam" id="PF13354"/>
    </source>
</evidence>
<dbReference type="EMBL" id="CP000390">
    <property type="protein sequence ID" value="ABG63607.1"/>
    <property type="molecule type" value="Genomic_DNA"/>
</dbReference>
<evidence type="ECO:0000256" key="3">
    <source>
        <dbReference type="ARBA" id="ARBA00012865"/>
    </source>
</evidence>
<protein>
    <recommendedName>
        <fullName evidence="3 6">Beta-lactamase</fullName>
        <ecNumber evidence="3 6">3.5.2.6</ecNumber>
    </recommendedName>
</protein>
<dbReference type="NCBIfam" id="NF033103">
    <property type="entry name" value="bla_class_A"/>
    <property type="match status" value="1"/>
</dbReference>
<organism evidence="8">
    <name type="scientific">Chelativorans sp. (strain BNC1)</name>
    <dbReference type="NCBI Taxonomy" id="266779"/>
    <lineage>
        <taxon>Bacteria</taxon>
        <taxon>Pseudomonadati</taxon>
        <taxon>Pseudomonadota</taxon>
        <taxon>Alphaproteobacteria</taxon>
        <taxon>Hyphomicrobiales</taxon>
        <taxon>Phyllobacteriaceae</taxon>
        <taxon>Chelativorans</taxon>
    </lineage>
</organism>
<dbReference type="PROSITE" id="PS00146">
    <property type="entry name" value="BETA_LACTAMASE_A"/>
    <property type="match status" value="1"/>
</dbReference>
<feature type="domain" description="Beta-lactamase class A catalytic" evidence="7">
    <location>
        <begin position="45"/>
        <end position="260"/>
    </location>
</feature>
<dbReference type="PANTHER" id="PTHR35333">
    <property type="entry name" value="BETA-LACTAMASE"/>
    <property type="match status" value="1"/>
</dbReference>
<evidence type="ECO:0000256" key="1">
    <source>
        <dbReference type="ARBA" id="ARBA00001526"/>
    </source>
</evidence>
<dbReference type="PANTHER" id="PTHR35333:SF3">
    <property type="entry name" value="BETA-LACTAMASE-TYPE TRANSPEPTIDASE FOLD CONTAINING PROTEIN"/>
    <property type="match status" value="1"/>
</dbReference>
<dbReference type="Gene3D" id="3.40.710.10">
    <property type="entry name" value="DD-peptidase/beta-lactamase superfamily"/>
    <property type="match status" value="1"/>
</dbReference>
<dbReference type="PRINTS" id="PR00118">
    <property type="entry name" value="BLACTAMASEA"/>
</dbReference>
<keyword evidence="4 6" id="KW-0378">Hydrolase</keyword>
<evidence type="ECO:0000256" key="2">
    <source>
        <dbReference type="ARBA" id="ARBA00009009"/>
    </source>
</evidence>
<comment type="catalytic activity">
    <reaction evidence="1 6">
        <text>a beta-lactam + H2O = a substituted beta-amino acid</text>
        <dbReference type="Rhea" id="RHEA:20401"/>
        <dbReference type="ChEBI" id="CHEBI:15377"/>
        <dbReference type="ChEBI" id="CHEBI:35627"/>
        <dbReference type="ChEBI" id="CHEBI:140347"/>
        <dbReference type="EC" id="3.5.2.6"/>
    </reaction>
</comment>
<evidence type="ECO:0000256" key="6">
    <source>
        <dbReference type="RuleBase" id="RU361140"/>
    </source>
</evidence>
<name>Q11G68_CHESB</name>
<dbReference type="AlphaFoldDB" id="Q11G68"/>
<accession>Q11G68</accession>
<dbReference type="GO" id="GO:0046677">
    <property type="term" value="P:response to antibiotic"/>
    <property type="evidence" value="ECO:0007669"/>
    <property type="project" value="UniProtKB-UniRule"/>
</dbReference>
<sequence precursor="true">MISRRALLATSAFFTMGTASVRASAPRSPSERLAALEKRSGGRLGVAILDTRTGLKATHRADERFAMCSTFKALAAAAVLARADAGKEDLNRRISYGREKLIFWSPVTKNHADGPGMTLAELCEAAVTMSDNTAGNLLLESLGGPKGLTAFFRSLGDEVSRLDRWEPELNDVPPGDLRDTTTPEAMLGSLRSVVLGDALSPNSRQRLAGWLIGCKTGDKRLRAGFPAGWTVGDKTGTGSTVASDIAVAWARSGATLVVSAYLEAPQLPAPKRDGIFREIGEIASEMADLN</sequence>
<dbReference type="SUPFAM" id="SSF56601">
    <property type="entry name" value="beta-lactamase/transpeptidase-like"/>
    <property type="match status" value="1"/>
</dbReference>
<dbReference type="InterPro" id="IPR023650">
    <property type="entry name" value="Beta-lactam_class-A_AS"/>
</dbReference>
<proteinExistence type="inferred from homology"/>
<dbReference type="KEGG" id="mes:Meso_2215"/>
<dbReference type="STRING" id="266779.Meso_2215"/>